<proteinExistence type="inferred from homology"/>
<accession>A0A1L9B4W3</accession>
<dbReference type="AlphaFoldDB" id="A0A1L9B4W3"/>
<comment type="similarity">
    <text evidence="1 6">Belongs to the peptidase S1B family.</text>
</comment>
<dbReference type="GO" id="GO:0006508">
    <property type="term" value="P:proteolysis"/>
    <property type="evidence" value="ECO:0007669"/>
    <property type="project" value="UniProtKB-KW"/>
</dbReference>
<dbReference type="EC" id="3.4.21.-" evidence="6"/>
<protein>
    <recommendedName>
        <fullName evidence="6">Serine protease</fullName>
        <ecNumber evidence="6">3.4.21.-</ecNumber>
    </recommendedName>
</protein>
<dbReference type="Pfam" id="PF13365">
    <property type="entry name" value="Trypsin_2"/>
    <property type="match status" value="1"/>
</dbReference>
<dbReference type="InterPro" id="IPR050966">
    <property type="entry name" value="Glutamyl_endopeptidase"/>
</dbReference>
<dbReference type="Gene3D" id="2.40.10.10">
    <property type="entry name" value="Trypsin-like serine proteases"/>
    <property type="match status" value="2"/>
</dbReference>
<gene>
    <name evidence="7" type="ORF">BON30_28740</name>
</gene>
<evidence type="ECO:0000256" key="5">
    <source>
        <dbReference type="ARBA" id="ARBA00022825"/>
    </source>
</evidence>
<dbReference type="PROSITE" id="PS51257">
    <property type="entry name" value="PROKAR_LIPOPROTEIN"/>
    <property type="match status" value="1"/>
</dbReference>
<keyword evidence="8" id="KW-1185">Reference proteome</keyword>
<evidence type="ECO:0000313" key="7">
    <source>
        <dbReference type="EMBL" id="OJH37292.1"/>
    </source>
</evidence>
<dbReference type="STRING" id="83449.BON30_28740"/>
<reference evidence="8" key="1">
    <citation type="submission" date="2016-11" db="EMBL/GenBank/DDBJ databases">
        <authorList>
            <person name="Shukria A."/>
            <person name="Stevens D.C."/>
        </authorList>
    </citation>
    <scope>NUCLEOTIDE SEQUENCE [LARGE SCALE GENOMIC DNA]</scope>
    <source>
        <strain evidence="8">Cbfe23</strain>
    </source>
</reference>
<keyword evidence="2 6" id="KW-0645">Protease</keyword>
<dbReference type="SUPFAM" id="SSF50494">
    <property type="entry name" value="Trypsin-like serine proteases"/>
    <property type="match status" value="1"/>
</dbReference>
<dbReference type="PRINTS" id="PR00839">
    <property type="entry name" value="V8PROTEASE"/>
</dbReference>
<dbReference type="InterPro" id="IPR009003">
    <property type="entry name" value="Peptidase_S1_PA"/>
</dbReference>
<keyword evidence="3" id="KW-0732">Signal</keyword>
<keyword evidence="4 6" id="KW-0378">Hydrolase</keyword>
<sequence length="551" mass="58349">MKHLEFGLPVRPFMGALMCTLSLAVGCGSVEELEAERGALGKNQGKVVYGTDDRTDVYVHPDATLRARAQQSTVGLVHPEFINLTDPNNVTFPGPTLGEGLNLCTTERFWNDRRAAFCSGSLIGDDLVLTAGHCVGNAAECANTRIVFNYYRSGEGEMQRVTSADVFQCASIVARQHGNRLDEQYLDYAIVRLDRPATPRFTPAPVRTGNTPLSVGQNVAAIGSSNGIPFKIDSGGSVRDTRAGSLDFFVATSDTFAGNSGSAVYETNSYSVAGIIVRGDADYVANGTCKVVNRCGETECFGTEATYIYPALRGLCAEINNSDPRLCAGMPPPPVRPANSFTYSTSDTNNGQKNTVDKVITLGKGDVVQVGTCGLEGATENGPTSLRLVNAAGVQVANGGCSFKHRATESGDYTIRAGCSSSWSCGGTVVWKQTLNANLVRGTFNFNVSNTDSATRNTANQNVTLSYGQTIDFGTCGTDGTVPGNGDTVMRLVDVASGSVVVEHDDAHGDCGSLSHAIYTSNIVGDNRPHQIRIGCFRDTQCSGTAAYVIY</sequence>
<dbReference type="PANTHER" id="PTHR15462">
    <property type="entry name" value="SERINE PROTEASE"/>
    <property type="match status" value="1"/>
</dbReference>
<dbReference type="RefSeq" id="WP_071901628.1">
    <property type="nucleotide sequence ID" value="NZ_MPIN01000008.1"/>
</dbReference>
<dbReference type="Proteomes" id="UP000182229">
    <property type="component" value="Unassembled WGS sequence"/>
</dbReference>
<reference evidence="7 8" key="2">
    <citation type="submission" date="2016-12" db="EMBL/GenBank/DDBJ databases">
        <title>Draft Genome Sequence of Cystobacter ferrugineus Strain Cbfe23.</title>
        <authorList>
            <person name="Akbar S."/>
            <person name="Dowd S.E."/>
            <person name="Stevens D.C."/>
        </authorList>
    </citation>
    <scope>NUCLEOTIDE SEQUENCE [LARGE SCALE GENOMIC DNA]</scope>
    <source>
        <strain evidence="7 8">Cbfe23</strain>
    </source>
</reference>
<evidence type="ECO:0000256" key="3">
    <source>
        <dbReference type="ARBA" id="ARBA00022729"/>
    </source>
</evidence>
<dbReference type="PROSITE" id="PS00134">
    <property type="entry name" value="TRYPSIN_HIS"/>
    <property type="match status" value="1"/>
</dbReference>
<dbReference type="EMBL" id="MPIN01000008">
    <property type="protein sequence ID" value="OJH37292.1"/>
    <property type="molecule type" value="Genomic_DNA"/>
</dbReference>
<evidence type="ECO:0000256" key="6">
    <source>
        <dbReference type="RuleBase" id="RU004296"/>
    </source>
</evidence>
<evidence type="ECO:0000256" key="1">
    <source>
        <dbReference type="ARBA" id="ARBA00008764"/>
    </source>
</evidence>
<evidence type="ECO:0000256" key="4">
    <source>
        <dbReference type="ARBA" id="ARBA00022801"/>
    </source>
</evidence>
<organism evidence="7 8">
    <name type="scientific">Cystobacter ferrugineus</name>
    <dbReference type="NCBI Taxonomy" id="83449"/>
    <lineage>
        <taxon>Bacteria</taxon>
        <taxon>Pseudomonadati</taxon>
        <taxon>Myxococcota</taxon>
        <taxon>Myxococcia</taxon>
        <taxon>Myxococcales</taxon>
        <taxon>Cystobacterineae</taxon>
        <taxon>Archangiaceae</taxon>
        <taxon>Cystobacter</taxon>
    </lineage>
</organism>
<name>A0A1L9B4W3_9BACT</name>
<comment type="caution">
    <text evidence="7">The sequence shown here is derived from an EMBL/GenBank/DDBJ whole genome shotgun (WGS) entry which is preliminary data.</text>
</comment>
<dbReference type="OrthoDB" id="5483530at2"/>
<dbReference type="InterPro" id="IPR018114">
    <property type="entry name" value="TRYPSIN_HIS"/>
</dbReference>
<dbReference type="PANTHER" id="PTHR15462:SF8">
    <property type="entry name" value="SERINE PROTEASE"/>
    <property type="match status" value="1"/>
</dbReference>
<keyword evidence="5 6" id="KW-0720">Serine protease</keyword>
<dbReference type="InterPro" id="IPR043504">
    <property type="entry name" value="Peptidase_S1_PA_chymotrypsin"/>
</dbReference>
<dbReference type="InterPro" id="IPR008256">
    <property type="entry name" value="Peptidase_S1B"/>
</dbReference>
<evidence type="ECO:0000256" key="2">
    <source>
        <dbReference type="ARBA" id="ARBA00022670"/>
    </source>
</evidence>
<dbReference type="GO" id="GO:0004252">
    <property type="term" value="F:serine-type endopeptidase activity"/>
    <property type="evidence" value="ECO:0007669"/>
    <property type="project" value="InterPro"/>
</dbReference>
<evidence type="ECO:0000313" key="8">
    <source>
        <dbReference type="Proteomes" id="UP000182229"/>
    </source>
</evidence>